<keyword evidence="4 6" id="KW-1133">Transmembrane helix</keyword>
<evidence type="ECO:0000313" key="11">
    <source>
        <dbReference type="Proteomes" id="UP000030184"/>
    </source>
</evidence>
<feature type="transmembrane region" description="Helical" evidence="6">
    <location>
        <begin position="92"/>
        <end position="115"/>
    </location>
</feature>
<feature type="transmembrane region" description="Helical" evidence="6">
    <location>
        <begin position="186"/>
        <end position="206"/>
    </location>
</feature>
<dbReference type="InterPro" id="IPR044550">
    <property type="entry name" value="WzxE"/>
</dbReference>
<keyword evidence="5 6" id="KW-0472">Membrane</keyword>
<reference evidence="11" key="1">
    <citation type="journal article" date="2014" name="Genome Announc.">
        <title>Draft Genome Sequence of Marine Flavobacterium Jejuia pallidilutea Strain 11shimoA1 and Pigmentation Mutants.</title>
        <authorList>
            <person name="Takatani N."/>
            <person name="Nakanishi M."/>
            <person name="Meirelles P."/>
            <person name="Mino S."/>
            <person name="Suda W."/>
            <person name="Oshima K."/>
            <person name="Hattori M."/>
            <person name="Ohkuma M."/>
            <person name="Hosokawa M."/>
            <person name="Miyashita K."/>
            <person name="Thompson F.L."/>
            <person name="Niwa A."/>
            <person name="Sawabe T."/>
            <person name="Sawabe T."/>
        </authorList>
    </citation>
    <scope>NUCLEOTIDE SEQUENCE [LARGE SCALE GENOMIC DNA]</scope>
    <source>
        <strain evidence="11">JCM 19538</strain>
    </source>
</reference>
<accession>A0A090WFD9</accession>
<feature type="transmembrane region" description="Helical" evidence="6">
    <location>
        <begin position="306"/>
        <end position="324"/>
    </location>
</feature>
<dbReference type="PANTHER" id="PTHR30250:SF30">
    <property type="entry name" value="LIPID III FLIPPASE"/>
    <property type="match status" value="1"/>
</dbReference>
<dbReference type="AlphaFoldDB" id="A0A090WFD9"/>
<dbReference type="eggNOG" id="COG2244">
    <property type="taxonomic scope" value="Bacteria"/>
</dbReference>
<evidence type="ECO:0000256" key="1">
    <source>
        <dbReference type="ARBA" id="ARBA00004651"/>
    </source>
</evidence>
<dbReference type="OrthoDB" id="9769862at2"/>
<keyword evidence="2" id="KW-1003">Cell membrane</keyword>
<feature type="transmembrane region" description="Helical" evidence="6">
    <location>
        <begin position="161"/>
        <end position="180"/>
    </location>
</feature>
<organism evidence="7 10">
    <name type="scientific">Jejuia pallidilutea</name>
    <dbReference type="NCBI Taxonomy" id="504487"/>
    <lineage>
        <taxon>Bacteria</taxon>
        <taxon>Pseudomonadati</taxon>
        <taxon>Bacteroidota</taxon>
        <taxon>Flavobacteriia</taxon>
        <taxon>Flavobacteriales</taxon>
        <taxon>Flavobacteriaceae</taxon>
        <taxon>Jejuia</taxon>
    </lineage>
</organism>
<gene>
    <name evidence="7" type="ORF">JCM19301_812</name>
    <name evidence="8" type="ORF">JCM19302_642</name>
    <name evidence="9" type="ORF">JCM19538_2631</name>
</gene>
<dbReference type="STRING" id="504487.JCM19538_2631"/>
<dbReference type="Proteomes" id="UP000029646">
    <property type="component" value="Unassembled WGS sequence"/>
</dbReference>
<dbReference type="RefSeq" id="WP_042241872.1">
    <property type="nucleotide sequence ID" value="NZ_BBNR01000003.1"/>
</dbReference>
<evidence type="ECO:0000313" key="7">
    <source>
        <dbReference type="EMBL" id="GAL66247.1"/>
    </source>
</evidence>
<evidence type="ECO:0000256" key="3">
    <source>
        <dbReference type="ARBA" id="ARBA00022692"/>
    </source>
</evidence>
<dbReference type="EMBL" id="BBNY01000001">
    <property type="protein sequence ID" value="GAL88268.1"/>
    <property type="molecule type" value="Genomic_DNA"/>
</dbReference>
<protein>
    <submittedName>
        <fullName evidence="7">Lipopolysaccharide biosynthesis protein</fullName>
    </submittedName>
</protein>
<dbReference type="EMBL" id="BBNR01000003">
    <property type="protein sequence ID" value="GAL66247.1"/>
    <property type="molecule type" value="Genomic_DNA"/>
</dbReference>
<dbReference type="EMBL" id="BBNS01000010">
    <property type="protein sequence ID" value="GAL71213.1"/>
    <property type="molecule type" value="Genomic_DNA"/>
</dbReference>
<dbReference type="InterPro" id="IPR050833">
    <property type="entry name" value="Poly_Biosynth_Transport"/>
</dbReference>
<dbReference type="CDD" id="cd13125">
    <property type="entry name" value="MATE_like_10"/>
    <property type="match status" value="1"/>
</dbReference>
<dbReference type="Proteomes" id="UP000029641">
    <property type="component" value="Unassembled WGS sequence"/>
</dbReference>
<evidence type="ECO:0000313" key="8">
    <source>
        <dbReference type="EMBL" id="GAL71213.1"/>
    </source>
</evidence>
<feature type="transmembrane region" description="Helical" evidence="6">
    <location>
        <begin position="20"/>
        <end position="43"/>
    </location>
</feature>
<dbReference type="GO" id="GO:0009246">
    <property type="term" value="P:enterobacterial common antigen biosynthetic process"/>
    <property type="evidence" value="ECO:0007669"/>
    <property type="project" value="InterPro"/>
</dbReference>
<feature type="transmembrane region" description="Helical" evidence="6">
    <location>
        <begin position="401"/>
        <end position="419"/>
    </location>
</feature>
<dbReference type="Pfam" id="PF01943">
    <property type="entry name" value="Polysacc_synt"/>
    <property type="match status" value="1"/>
</dbReference>
<dbReference type="PANTHER" id="PTHR30250">
    <property type="entry name" value="PST FAMILY PREDICTED COLANIC ACID TRANSPORTER"/>
    <property type="match status" value="1"/>
</dbReference>
<comment type="subcellular location">
    <subcellularLocation>
        <location evidence="1">Cell membrane</location>
        <topology evidence="1">Multi-pass membrane protein</topology>
    </subcellularLocation>
</comment>
<dbReference type="GO" id="GO:0005886">
    <property type="term" value="C:plasma membrane"/>
    <property type="evidence" value="ECO:0007669"/>
    <property type="project" value="UniProtKB-SubCell"/>
</dbReference>
<sequence>MKLPGFIKNNLLFKVTSANAFLVFAKMGFTLITQKVLAIIIGAEGIALVGNLKNVTAFFEKFSVLGTSNGLVKYVAEYKDDKQKLNQLFSTTLLFSTAAALLSFCILFFGASFLNQSIFGETRDFKLIFKILAFVIPFLSLNAIVNALLNGLSAYKIFTKATLVIVVVNTVLIVGFTYKLGLYGSLVAVAIIPIVQFICYIVITFKTSFTYISLKGVTLNLSFKNKLLPYSLMTIVVVLFANINEIAIRRLIEHKISIADSGYWTAMNSISNAYMQFTAAIFPLYILPRYARITNTYNFRKEVKHIYKMLLPLLIVGLFLVFLLKQQIITLLYTPEFLEMSKYFKWQLLGDLVKFTAFVIAYQFLAKKQTTNFIITELFSVIVFYMLSVYFIDYYGTEGVVIAHFIRYILYFLVVLFILRKSFVGVNRAL</sequence>
<feature type="transmembrane region" description="Helical" evidence="6">
    <location>
        <begin position="127"/>
        <end position="149"/>
    </location>
</feature>
<feature type="transmembrane region" description="Helical" evidence="6">
    <location>
        <begin position="344"/>
        <end position="366"/>
    </location>
</feature>
<dbReference type="Proteomes" id="UP000030184">
    <property type="component" value="Unassembled WGS sequence"/>
</dbReference>
<proteinExistence type="predicted"/>
<evidence type="ECO:0000256" key="2">
    <source>
        <dbReference type="ARBA" id="ARBA00022475"/>
    </source>
</evidence>
<feature type="transmembrane region" description="Helical" evidence="6">
    <location>
        <begin position="227"/>
        <end position="243"/>
    </location>
</feature>
<evidence type="ECO:0000313" key="10">
    <source>
        <dbReference type="Proteomes" id="UP000029641"/>
    </source>
</evidence>
<feature type="transmembrane region" description="Helical" evidence="6">
    <location>
        <begin position="373"/>
        <end position="395"/>
    </location>
</feature>
<keyword evidence="3 6" id="KW-0812">Transmembrane</keyword>
<comment type="caution">
    <text evidence="7">The sequence shown here is derived from an EMBL/GenBank/DDBJ whole genome shotgun (WGS) entry which is preliminary data.</text>
</comment>
<keyword evidence="11" id="KW-1185">Reference proteome</keyword>
<evidence type="ECO:0000256" key="4">
    <source>
        <dbReference type="ARBA" id="ARBA00022989"/>
    </source>
</evidence>
<name>A0A090WFD9_9FLAO</name>
<evidence type="ECO:0000256" key="6">
    <source>
        <dbReference type="SAM" id="Phobius"/>
    </source>
</evidence>
<evidence type="ECO:0000313" key="9">
    <source>
        <dbReference type="EMBL" id="GAL88268.1"/>
    </source>
</evidence>
<dbReference type="InterPro" id="IPR002797">
    <property type="entry name" value="Polysacc_synth"/>
</dbReference>
<evidence type="ECO:0000256" key="5">
    <source>
        <dbReference type="ARBA" id="ARBA00023136"/>
    </source>
</evidence>